<evidence type="ECO:0000259" key="1">
    <source>
        <dbReference type="Pfam" id="PF01979"/>
    </source>
</evidence>
<sequence length="414" mass="43198">MALIVIRGGNVLDVARGEWLPHHHVVVERERIVEVTDREPNFREAHVIDARGKTVMPGLIDCHVHVLASHADLGANAAQPNLLAAMRALPILRAMLIRGFTSVRDAGGADGGLARAIAMGLVPGPRLFPSGKALSQTGGHGDFLAMGEAAAPCSCHARAGAIARVVDGADAVRLAAREHIRDGATQIKIMASGGVASPADEIGHSQYSEAEICAAVEEARAAGTYVMAHAYTGAAIARAARCGVRTIEHGNLVDAAAAQTMREHGAFAVPTLVTYEAIARSGGKDMPASVLDKLATVRDAGRASLEIFARAGVPMGFGTDLLGDMHHLQGEEFRLRADVLGNLEALRSATTVAARILGRPETLGTIAANAQADLLVVDGDPLADVGVLAGNGERIDYVLHDGRVQRHGVPVEVD</sequence>
<dbReference type="OrthoDB" id="9782972at2"/>
<dbReference type="EMBL" id="FXAH01000003">
    <property type="protein sequence ID" value="SMF15464.1"/>
    <property type="molecule type" value="Genomic_DNA"/>
</dbReference>
<dbReference type="CDD" id="cd01299">
    <property type="entry name" value="Met_dep_hydrolase_A"/>
    <property type="match status" value="1"/>
</dbReference>
<protein>
    <submittedName>
        <fullName evidence="2">Imidazolonepropionase</fullName>
    </submittedName>
</protein>
<dbReference type="GO" id="GO:0016810">
    <property type="term" value="F:hydrolase activity, acting on carbon-nitrogen (but not peptide) bonds"/>
    <property type="evidence" value="ECO:0007669"/>
    <property type="project" value="InterPro"/>
</dbReference>
<name>A0A1X7DGZ8_TRICW</name>
<evidence type="ECO:0000313" key="3">
    <source>
        <dbReference type="Proteomes" id="UP000192911"/>
    </source>
</evidence>
<dbReference type="InterPro" id="IPR051781">
    <property type="entry name" value="Metallo-dep_Hydrolase"/>
</dbReference>
<dbReference type="RefSeq" id="WP_085225881.1">
    <property type="nucleotide sequence ID" value="NZ_BSQD01000003.1"/>
</dbReference>
<dbReference type="InterPro" id="IPR011059">
    <property type="entry name" value="Metal-dep_hydrolase_composite"/>
</dbReference>
<dbReference type="Proteomes" id="UP000192911">
    <property type="component" value="Unassembled WGS sequence"/>
</dbReference>
<dbReference type="STRING" id="28094.SAMN06295900_103203"/>
<dbReference type="PANTHER" id="PTHR43135:SF3">
    <property type="entry name" value="ALPHA-D-RIBOSE 1-METHYLPHOSPHONATE 5-TRIPHOSPHATE DIPHOSPHATASE"/>
    <property type="match status" value="1"/>
</dbReference>
<dbReference type="InterPro" id="IPR006680">
    <property type="entry name" value="Amidohydro-rel"/>
</dbReference>
<keyword evidence="3" id="KW-1185">Reference proteome</keyword>
<accession>A0A1X7DGZ8</accession>
<dbReference type="PANTHER" id="PTHR43135">
    <property type="entry name" value="ALPHA-D-RIBOSE 1-METHYLPHOSPHONATE 5-TRIPHOSPHATE DIPHOSPHATASE"/>
    <property type="match status" value="1"/>
</dbReference>
<dbReference type="Pfam" id="PF01979">
    <property type="entry name" value="Amidohydro_1"/>
    <property type="match status" value="1"/>
</dbReference>
<dbReference type="SUPFAM" id="SSF51338">
    <property type="entry name" value="Composite domain of metallo-dependent hydrolases"/>
    <property type="match status" value="1"/>
</dbReference>
<dbReference type="GeneID" id="95548583"/>
<organism evidence="2 3">
    <name type="scientific">Trinickia caryophylli</name>
    <name type="common">Paraburkholderia caryophylli</name>
    <dbReference type="NCBI Taxonomy" id="28094"/>
    <lineage>
        <taxon>Bacteria</taxon>
        <taxon>Pseudomonadati</taxon>
        <taxon>Pseudomonadota</taxon>
        <taxon>Betaproteobacteria</taxon>
        <taxon>Burkholderiales</taxon>
        <taxon>Burkholderiaceae</taxon>
        <taxon>Trinickia</taxon>
    </lineage>
</organism>
<dbReference type="InterPro" id="IPR057744">
    <property type="entry name" value="OTAase-like"/>
</dbReference>
<gene>
    <name evidence="2" type="ORF">SAMN06295900_103203</name>
</gene>
<evidence type="ECO:0000313" key="2">
    <source>
        <dbReference type="EMBL" id="SMF15464.1"/>
    </source>
</evidence>
<dbReference type="Gene3D" id="3.20.20.140">
    <property type="entry name" value="Metal-dependent hydrolases"/>
    <property type="match status" value="1"/>
</dbReference>
<reference evidence="3" key="1">
    <citation type="submission" date="2017-04" db="EMBL/GenBank/DDBJ databases">
        <authorList>
            <person name="Varghese N."/>
            <person name="Submissions S."/>
        </authorList>
    </citation>
    <scope>NUCLEOTIDE SEQUENCE [LARGE SCALE GENOMIC DNA]</scope>
    <source>
        <strain evidence="3">Ballard 720</strain>
    </source>
</reference>
<dbReference type="Gene3D" id="2.30.40.10">
    <property type="entry name" value="Urease, subunit C, domain 1"/>
    <property type="match status" value="1"/>
</dbReference>
<proteinExistence type="predicted"/>
<feature type="domain" description="Amidohydrolase-related" evidence="1">
    <location>
        <begin position="54"/>
        <end position="402"/>
    </location>
</feature>
<dbReference type="SUPFAM" id="SSF51556">
    <property type="entry name" value="Metallo-dependent hydrolases"/>
    <property type="match status" value="1"/>
</dbReference>
<dbReference type="AlphaFoldDB" id="A0A1X7DGZ8"/>
<dbReference type="InterPro" id="IPR032466">
    <property type="entry name" value="Metal_Hydrolase"/>
</dbReference>